<sequence length="281" mass="31331">MFLIAAAAATSFNHFSTSSVAFLPPPLQHSTISFPPPSTASNLTLCSQSPPFQIQRAPVIRVDPEDAEVFRFSIFPIDVLEVFAKTISSLMPNEFEWSLGIGTGLCIKHLRACMEAIAHYHHASPLLTNNHRQKPNHAAAPAMSLIIRSTADLLLLHHHHNLTFFKRVVCANATKNDSPFRDSRVSCFDDNTSTIVKRMAATTTKNDQVAIEVNIEKKQEEEERESKKLMQPPPPPPPEKPEPGDCCGSGCVRCVWDVYYEELEAYDKLYNNSDPKNSKSD</sequence>
<accession>A0A5C7HTW9</accession>
<comment type="caution">
    <text evidence="3">The sequence shown here is derived from an EMBL/GenBank/DDBJ whole genome shotgun (WGS) entry which is preliminary data.</text>
</comment>
<feature type="compositionally biased region" description="Basic and acidic residues" evidence="1">
    <location>
        <begin position="218"/>
        <end position="228"/>
    </location>
</feature>
<reference evidence="4" key="1">
    <citation type="journal article" date="2019" name="Gigascience">
        <title>De novo genome assembly of the endangered Acer yangbiense, a plant species with extremely small populations endemic to Yunnan Province, China.</title>
        <authorList>
            <person name="Yang J."/>
            <person name="Wariss H.M."/>
            <person name="Tao L."/>
            <person name="Zhang R."/>
            <person name="Yun Q."/>
            <person name="Hollingsworth P."/>
            <person name="Dao Z."/>
            <person name="Luo G."/>
            <person name="Guo H."/>
            <person name="Ma Y."/>
            <person name="Sun W."/>
        </authorList>
    </citation>
    <scope>NUCLEOTIDE SEQUENCE [LARGE SCALE GENOMIC DNA]</scope>
    <source>
        <strain evidence="4">cv. Malutang</strain>
    </source>
</reference>
<keyword evidence="4" id="KW-1185">Reference proteome</keyword>
<organism evidence="3 4">
    <name type="scientific">Acer yangbiense</name>
    <dbReference type="NCBI Taxonomy" id="1000413"/>
    <lineage>
        <taxon>Eukaryota</taxon>
        <taxon>Viridiplantae</taxon>
        <taxon>Streptophyta</taxon>
        <taxon>Embryophyta</taxon>
        <taxon>Tracheophyta</taxon>
        <taxon>Spermatophyta</taxon>
        <taxon>Magnoliopsida</taxon>
        <taxon>eudicotyledons</taxon>
        <taxon>Gunneridae</taxon>
        <taxon>Pentapetalae</taxon>
        <taxon>rosids</taxon>
        <taxon>malvids</taxon>
        <taxon>Sapindales</taxon>
        <taxon>Sapindaceae</taxon>
        <taxon>Hippocastanoideae</taxon>
        <taxon>Acereae</taxon>
        <taxon>Acer</taxon>
    </lineage>
</organism>
<evidence type="ECO:0000313" key="3">
    <source>
        <dbReference type="EMBL" id="TXG59746.1"/>
    </source>
</evidence>
<evidence type="ECO:0000256" key="1">
    <source>
        <dbReference type="SAM" id="MobiDB-lite"/>
    </source>
</evidence>
<dbReference type="PANTHER" id="PTHR21193:SF3">
    <property type="entry name" value="OXIDOREDUCTASE-LIKE DOMAIN-CONTAINING PROTEIN 1"/>
    <property type="match status" value="1"/>
</dbReference>
<dbReference type="Pfam" id="PF09791">
    <property type="entry name" value="Oxidored-like"/>
    <property type="match status" value="1"/>
</dbReference>
<name>A0A5C7HTW9_9ROSI</name>
<dbReference type="InterPro" id="IPR019180">
    <property type="entry name" value="Oxidoreductase-like_N"/>
</dbReference>
<dbReference type="Proteomes" id="UP000323000">
    <property type="component" value="Chromosome 6"/>
</dbReference>
<dbReference type="EMBL" id="VAHF01000006">
    <property type="protein sequence ID" value="TXG59746.1"/>
    <property type="molecule type" value="Genomic_DNA"/>
</dbReference>
<feature type="domain" description="Oxidoreductase-like" evidence="2">
    <location>
        <begin position="235"/>
        <end position="268"/>
    </location>
</feature>
<feature type="region of interest" description="Disordered" evidence="1">
    <location>
        <begin position="218"/>
        <end position="245"/>
    </location>
</feature>
<protein>
    <recommendedName>
        <fullName evidence="2">Oxidoreductase-like domain-containing protein</fullName>
    </recommendedName>
</protein>
<proteinExistence type="predicted"/>
<gene>
    <name evidence="3" type="ORF">EZV62_014319</name>
</gene>
<evidence type="ECO:0000259" key="2">
    <source>
        <dbReference type="Pfam" id="PF09791"/>
    </source>
</evidence>
<dbReference type="InterPro" id="IPR039251">
    <property type="entry name" value="OXLD1"/>
</dbReference>
<dbReference type="PANTHER" id="PTHR21193">
    <property type="entry name" value="OXIDOREDUCTASE-LIKE DOMAIN-CONTAINING PROTEIN 1"/>
    <property type="match status" value="1"/>
</dbReference>
<dbReference type="AlphaFoldDB" id="A0A5C7HTW9"/>
<dbReference type="OrthoDB" id="1856718at2759"/>
<evidence type="ECO:0000313" key="4">
    <source>
        <dbReference type="Proteomes" id="UP000323000"/>
    </source>
</evidence>